<keyword evidence="2" id="KW-1185">Reference proteome</keyword>
<dbReference type="OrthoDB" id="1749136at2759"/>
<feature type="compositionally biased region" description="Basic residues" evidence="1">
    <location>
        <begin position="435"/>
        <end position="447"/>
    </location>
</feature>
<dbReference type="PaxDb" id="4097-A0A1S4ALH3"/>
<dbReference type="RefSeq" id="XP_016477577.1">
    <property type="nucleotide sequence ID" value="XM_016622091.1"/>
</dbReference>
<dbReference type="PANTHER" id="PTHR31008:SF4">
    <property type="entry name" value="COP1-INTERACTING PROTEIN 7"/>
    <property type="match status" value="1"/>
</dbReference>
<accession>A0A1S4ALH3</accession>
<reference evidence="2" key="1">
    <citation type="journal article" date="2014" name="Nat. Commun.">
        <title>The tobacco genome sequence and its comparison with those of tomato and potato.</title>
        <authorList>
            <person name="Sierro N."/>
            <person name="Battey J.N."/>
            <person name="Ouadi S."/>
            <person name="Bakaher N."/>
            <person name="Bovet L."/>
            <person name="Willig A."/>
            <person name="Goepfert S."/>
            <person name="Peitsch M.C."/>
            <person name="Ivanov N.V."/>
        </authorList>
    </citation>
    <scope>NUCLEOTIDE SEQUENCE [LARGE SCALE GENOMIC DNA]</scope>
</reference>
<feature type="compositionally biased region" description="Basic and acidic residues" evidence="1">
    <location>
        <begin position="808"/>
        <end position="828"/>
    </location>
</feature>
<sequence>MDSRTRLDYALFQLTPTRTRCDLVIYAGNNSEKLASGLLEPFITHLKSAKDQISKGGYSITLRPSPTNASWFTKATLQRFVGFVSTPEILERFVTIEREITQIESSVQSNEQVNGNINVEGNASAFDGDSKFSAGFPKSKGESDGIGEAAQEENPKVSLQRVLESRKAVLRREQAMAYARALVSGFDMDNLDDLISFANAFGALRLREACIKFMELCNKKRDDGIWMDEVAALQAYSPSEFSYFGRSGIMLAAEHSDVTQDIMMNNQNIGLSSRKQNGSIDASTSDTISHGSLDTNLENGLPPPIQMHSTDGKSQAIWPNNLPPYMQNFQNPAFQQVPPYPGYMFPGMQVNPTYYPGMPWPANAEDSSRGPVHESDYNWKNKPPSKNKKKYSNGRGPNNSTEDDRHDSNNSASNSDSDDYEDEKKRQLPIDNLQNKKHGKSSSRKVVIRNINYIASNRNEQSDSSTDTDDSSADEDAGSLRKQVEEAVGSWERHHNSRSRNKKKRDGKKVNKSGNISNGASKADTKDEVTREENIGKNWDIFQNILMQDADSRSNDTGSKSFVEDVAPASNVRSEGLLKQWTPSADSIIVTERQLGHEDKVPQHNIGEEQSLQPANRRESTEEELLFSHRTQESDRYPQSILSNGATESVVLKSHKEEDWLAGNLLNKSTHQGEISDQSIFVGDYASETGKDKNGVQFDDSIMVQSHSVDIASDYHQQTDIFMVSDIVGAEQVKNNMPNHVVEDKLDASDTCEPNDLFMVLGRASTAEQVSASWNPEIDYENDVFLSETLKIHTDVRPTDMKLPQNGEETKKIGKDLGRKGVSKEPKSKASVGSLGRTKSEISSRIKKSPSASNRTTLQKSKAEKDEDTRKRLEQSLLQRQKRIAERSGTTGFTKPTTRKNAKESATSSKFEKPKPEAPTEATNRLHKPVCKSSTIDRLSATRTAKDRSIESKTTPSRKASQKENKVIAPLQKAGNESKKCPSKIKPSDSKSHQVKPSDTKVHAKDYSASDSQKVKDGKDDIMLMSNERGSELRPQFCNETVDAKNTEEVRSISLNEKKDIPLLSAKHLKDEKKQSSNKVRFVLSEVESSAAVDDVIGVSPQVNGNPSPINPLTSSASKMHEDSNINVEPTECQEILSNEVSTPPPNNEMNLEANNTRRKWITDESSLKVTKGFRKLLLFGRKS</sequence>
<feature type="compositionally biased region" description="Polar residues" evidence="1">
    <location>
        <begin position="273"/>
        <end position="298"/>
    </location>
</feature>
<feature type="compositionally biased region" description="Acidic residues" evidence="1">
    <location>
        <begin position="466"/>
        <end position="477"/>
    </location>
</feature>
<dbReference type="STRING" id="4097.A0A1S4ALH3"/>
<feature type="compositionally biased region" description="Polar residues" evidence="1">
    <location>
        <begin position="932"/>
        <end position="943"/>
    </location>
</feature>
<dbReference type="GeneID" id="107799028"/>
<dbReference type="GO" id="GO:0009416">
    <property type="term" value="P:response to light stimulus"/>
    <property type="evidence" value="ECO:0000318"/>
    <property type="project" value="GO_Central"/>
</dbReference>
<feature type="compositionally biased region" description="Basic residues" evidence="1">
    <location>
        <begin position="383"/>
        <end position="392"/>
    </location>
</feature>
<dbReference type="RefSeq" id="XP_016477577.1">
    <property type="nucleotide sequence ID" value="XM_016622091.2"/>
</dbReference>
<evidence type="ECO:0000313" key="3">
    <source>
        <dbReference type="RefSeq" id="XP_016477577.1"/>
    </source>
</evidence>
<feature type="region of interest" description="Disordered" evidence="1">
    <location>
        <begin position="604"/>
        <end position="624"/>
    </location>
</feature>
<feature type="compositionally biased region" description="Basic and acidic residues" evidence="1">
    <location>
        <begin position="976"/>
        <end position="1020"/>
    </location>
</feature>
<proteinExistence type="predicted"/>
<feature type="compositionally biased region" description="Basic and acidic residues" evidence="1">
    <location>
        <begin position="861"/>
        <end position="874"/>
    </location>
</feature>
<name>A0A1S4ALH3_TOBAC</name>
<dbReference type="PANTHER" id="PTHR31008">
    <property type="entry name" value="COP1-INTERACTING PROTEIN-RELATED"/>
    <property type="match status" value="1"/>
</dbReference>
<feature type="region of interest" description="Disordered" evidence="1">
    <location>
        <begin position="365"/>
        <end position="531"/>
    </location>
</feature>
<feature type="compositionally biased region" description="Basic residues" evidence="1">
    <location>
        <begin position="495"/>
        <end position="511"/>
    </location>
</feature>
<organism evidence="2 3">
    <name type="scientific">Nicotiana tabacum</name>
    <name type="common">Common tobacco</name>
    <dbReference type="NCBI Taxonomy" id="4097"/>
    <lineage>
        <taxon>Eukaryota</taxon>
        <taxon>Viridiplantae</taxon>
        <taxon>Streptophyta</taxon>
        <taxon>Embryophyta</taxon>
        <taxon>Tracheophyta</taxon>
        <taxon>Spermatophyta</taxon>
        <taxon>Magnoliopsida</taxon>
        <taxon>eudicotyledons</taxon>
        <taxon>Gunneridae</taxon>
        <taxon>Pentapetalae</taxon>
        <taxon>asterids</taxon>
        <taxon>lamiids</taxon>
        <taxon>Solanales</taxon>
        <taxon>Solanaceae</taxon>
        <taxon>Nicotianoideae</taxon>
        <taxon>Nicotianeae</taxon>
        <taxon>Nicotiana</taxon>
    </lineage>
</organism>
<feature type="region of interest" description="Disordered" evidence="1">
    <location>
        <begin position="273"/>
        <end position="318"/>
    </location>
</feature>
<reference evidence="3" key="2">
    <citation type="submission" date="2025-08" db="UniProtKB">
        <authorList>
            <consortium name="RefSeq"/>
        </authorList>
    </citation>
    <scope>IDENTIFICATION</scope>
    <source>
        <tissue evidence="3">Leaf</tissue>
    </source>
</reference>
<feature type="compositionally biased region" description="Polar residues" evidence="1">
    <location>
        <begin position="850"/>
        <end position="860"/>
    </location>
</feature>
<dbReference type="Proteomes" id="UP000790787">
    <property type="component" value="Chromosome 10"/>
</dbReference>
<feature type="region of interest" description="Disordered" evidence="1">
    <location>
        <begin position="797"/>
        <end position="1020"/>
    </location>
</feature>
<evidence type="ECO:0000313" key="2">
    <source>
        <dbReference type="Proteomes" id="UP000790787"/>
    </source>
</evidence>
<evidence type="ECO:0000256" key="1">
    <source>
        <dbReference type="SAM" id="MobiDB-lite"/>
    </source>
</evidence>
<protein>
    <submittedName>
        <fullName evidence="3">COP1-interacting protein 7-like</fullName>
    </submittedName>
    <submittedName>
        <fullName evidence="3">Uncharacterized protein isoform X1</fullName>
    </submittedName>
</protein>
<dbReference type="OMA" id="MAMPWPN"/>
<gene>
    <name evidence="3" type="primary">LOC107799028</name>
</gene>
<dbReference type="KEGG" id="nta:107799028"/>
<dbReference type="AlphaFoldDB" id="A0A1S4ALH3"/>
<feature type="compositionally biased region" description="Basic and acidic residues" evidence="1">
    <location>
        <begin position="366"/>
        <end position="379"/>
    </location>
</feature>
<dbReference type="GO" id="GO:0045893">
    <property type="term" value="P:positive regulation of DNA-templated transcription"/>
    <property type="evidence" value="ECO:0000318"/>
    <property type="project" value="GO_Central"/>
</dbReference>